<dbReference type="PANTHER" id="PTHR12128:SF66">
    <property type="entry name" value="4-HYDROXY-2-OXOGLUTARATE ALDOLASE, MITOCHONDRIAL"/>
    <property type="match status" value="1"/>
</dbReference>
<evidence type="ECO:0000313" key="17">
    <source>
        <dbReference type="Proteomes" id="UP000030134"/>
    </source>
</evidence>
<keyword evidence="5 12" id="KW-0963">Cytoplasm</keyword>
<sequence length="303" mass="33344">MDKPTCSKTFFSGLGVALVTPFLQDGSLDFQSLETLVRHTIRGGVDFLVLFGTTGESPTVSIEERKEALYRVHKVTEGSVPIVLGVGGNDTRLLVERLHNLPNELLAGILSVTPYYNKPSQEGLYRHFALVAENTPLPVILYNIKGRTGVDLCPETVQRLRQDYPQKIVAIKEASGSLERVVELIQSNDEDFTILSGDDGLTHEFMRAGAKGAISVVANIYPQWAKSIIADYTSPEAQYRDLALAQCYQQLFAEGNPSGIKSWLHLMGYISTPTLRLPLVNVSDALCEEMKSSIQRLQTLGAC</sequence>
<gene>
    <name evidence="12" type="primary">dapA</name>
    <name evidence="16" type="ORF">HQ36_04100</name>
</gene>
<dbReference type="GO" id="GO:0009089">
    <property type="term" value="P:lysine biosynthetic process via diaminopimelate"/>
    <property type="evidence" value="ECO:0007669"/>
    <property type="project" value="UniProtKB-UniRule"/>
</dbReference>
<dbReference type="RefSeq" id="WP_036883597.1">
    <property type="nucleotide sequence ID" value="NZ_JQZW01000008.1"/>
</dbReference>
<feature type="active site" description="Schiff-base intermediate with substrate" evidence="12 14">
    <location>
        <position position="172"/>
    </location>
</feature>
<feature type="binding site" evidence="12 15">
    <location>
        <position position="214"/>
    </location>
    <ligand>
        <name>pyruvate</name>
        <dbReference type="ChEBI" id="CHEBI:15361"/>
    </ligand>
</feature>
<evidence type="ECO:0000256" key="12">
    <source>
        <dbReference type="HAMAP-Rule" id="MF_00418"/>
    </source>
</evidence>
<comment type="similarity">
    <text evidence="3 12 13">Belongs to the DapA family.</text>
</comment>
<proteinExistence type="inferred from homology"/>
<dbReference type="PANTHER" id="PTHR12128">
    <property type="entry name" value="DIHYDRODIPICOLINATE SYNTHASE"/>
    <property type="match status" value="1"/>
</dbReference>
<evidence type="ECO:0000256" key="7">
    <source>
        <dbReference type="ARBA" id="ARBA00022915"/>
    </source>
</evidence>
<dbReference type="NCBIfam" id="TIGR00674">
    <property type="entry name" value="dapA"/>
    <property type="match status" value="1"/>
</dbReference>
<evidence type="ECO:0000256" key="1">
    <source>
        <dbReference type="ARBA" id="ARBA00003294"/>
    </source>
</evidence>
<evidence type="ECO:0000256" key="14">
    <source>
        <dbReference type="PIRSR" id="PIRSR001365-1"/>
    </source>
</evidence>
<dbReference type="InterPro" id="IPR005263">
    <property type="entry name" value="DapA"/>
</dbReference>
<dbReference type="OrthoDB" id="9782828at2"/>
<dbReference type="AlphaFoldDB" id="A0A0A2G489"/>
<evidence type="ECO:0000256" key="11">
    <source>
        <dbReference type="ARBA" id="ARBA00047836"/>
    </source>
</evidence>
<evidence type="ECO:0000256" key="13">
    <source>
        <dbReference type="PIRNR" id="PIRNR001365"/>
    </source>
</evidence>
<dbReference type="CDD" id="cd00950">
    <property type="entry name" value="DHDPS"/>
    <property type="match status" value="1"/>
</dbReference>
<keyword evidence="6 12" id="KW-0028">Amino-acid biosynthesis</keyword>
<evidence type="ECO:0000256" key="6">
    <source>
        <dbReference type="ARBA" id="ARBA00022605"/>
    </source>
</evidence>
<keyword evidence="9 12" id="KW-0456">Lyase</keyword>
<feature type="active site" description="Proton donor/acceptor" evidence="12 14">
    <location>
        <position position="142"/>
    </location>
</feature>
<dbReference type="EC" id="4.3.3.7" evidence="4 12"/>
<feature type="site" description="Part of a proton relay during catalysis" evidence="12">
    <location>
        <position position="53"/>
    </location>
</feature>
<comment type="subunit">
    <text evidence="12">Homotetramer; dimer of dimers.</text>
</comment>
<dbReference type="Proteomes" id="UP000030134">
    <property type="component" value="Unassembled WGS sequence"/>
</dbReference>
<comment type="caution">
    <text evidence="12">Was originally thought to be a dihydrodipicolinate synthase (DHDPS), catalyzing the condensation of (S)-aspartate-beta-semialdehyde [(S)-ASA] and pyruvate to dihydrodipicolinate (DHDP). However, it was shown in E.coli that the product of the enzymatic reaction is not dihydrodipicolinate but in fact (4S)-4-hydroxy-2,3,4,5-tetrahydro-(2S)-dipicolinic acid (HTPA), and that the consecutive dehydration reaction leading to DHDP is not spontaneous but catalyzed by DapB.</text>
</comment>
<comment type="catalytic activity">
    <reaction evidence="11 12">
        <text>L-aspartate 4-semialdehyde + pyruvate = (2S,4S)-4-hydroxy-2,3,4,5-tetrahydrodipicolinate + H2O + H(+)</text>
        <dbReference type="Rhea" id="RHEA:34171"/>
        <dbReference type="ChEBI" id="CHEBI:15361"/>
        <dbReference type="ChEBI" id="CHEBI:15377"/>
        <dbReference type="ChEBI" id="CHEBI:15378"/>
        <dbReference type="ChEBI" id="CHEBI:67139"/>
        <dbReference type="ChEBI" id="CHEBI:537519"/>
        <dbReference type="EC" id="4.3.3.7"/>
    </reaction>
</comment>
<dbReference type="PRINTS" id="PR00146">
    <property type="entry name" value="DHPICSNTHASE"/>
</dbReference>
<comment type="caution">
    <text evidence="16">The sequence shown here is derived from an EMBL/GenBank/DDBJ whole genome shotgun (WGS) entry which is preliminary data.</text>
</comment>
<comment type="subcellular location">
    <subcellularLocation>
        <location evidence="12">Cytoplasm</location>
    </subcellularLocation>
</comment>
<dbReference type="HAMAP" id="MF_00418">
    <property type="entry name" value="DapA"/>
    <property type="match status" value="1"/>
</dbReference>
<reference evidence="16 17" key="1">
    <citation type="submission" date="2014-08" db="EMBL/GenBank/DDBJ databases">
        <title>Porphyromonas gingivicanis strain:COT-022_OH1391 Genome sequencing.</title>
        <authorList>
            <person name="Wallis C."/>
            <person name="Deusch O."/>
            <person name="O'Flynn C."/>
            <person name="Davis I."/>
            <person name="Jospin G."/>
            <person name="Darling A.E."/>
            <person name="Coil D.A."/>
            <person name="Alexiev A."/>
            <person name="Horsfall A."/>
            <person name="Kirkwood N."/>
            <person name="Harris S."/>
            <person name="Eisen J.A."/>
        </authorList>
    </citation>
    <scope>NUCLEOTIDE SEQUENCE [LARGE SCALE GENOMIC DNA]</scope>
    <source>
        <strain evidence="17">COT-022 OH1391</strain>
    </source>
</reference>
<evidence type="ECO:0000313" key="16">
    <source>
        <dbReference type="EMBL" id="KGN98103.1"/>
    </source>
</evidence>
<evidence type="ECO:0000256" key="15">
    <source>
        <dbReference type="PIRSR" id="PIRSR001365-2"/>
    </source>
</evidence>
<keyword evidence="17" id="KW-1185">Reference proteome</keyword>
<organism evidence="16 17">
    <name type="scientific">Porphyromonas gingivicanis</name>
    <dbReference type="NCBI Taxonomy" id="266762"/>
    <lineage>
        <taxon>Bacteria</taxon>
        <taxon>Pseudomonadati</taxon>
        <taxon>Bacteroidota</taxon>
        <taxon>Bacteroidia</taxon>
        <taxon>Bacteroidales</taxon>
        <taxon>Porphyromonadaceae</taxon>
        <taxon>Porphyromonas</taxon>
    </lineage>
</organism>
<evidence type="ECO:0000256" key="5">
    <source>
        <dbReference type="ARBA" id="ARBA00022490"/>
    </source>
</evidence>
<dbReference type="GO" id="GO:0019877">
    <property type="term" value="P:diaminopimelate biosynthetic process"/>
    <property type="evidence" value="ECO:0007669"/>
    <property type="project" value="UniProtKB-UniRule"/>
</dbReference>
<dbReference type="GO" id="GO:0008840">
    <property type="term" value="F:4-hydroxy-tetrahydrodipicolinate synthase activity"/>
    <property type="evidence" value="ECO:0007669"/>
    <property type="project" value="UniProtKB-UniRule"/>
</dbReference>
<feature type="site" description="Part of a proton relay during catalysis" evidence="12">
    <location>
        <position position="116"/>
    </location>
</feature>
<dbReference type="eggNOG" id="COG0329">
    <property type="taxonomic scope" value="Bacteria"/>
</dbReference>
<dbReference type="Gene3D" id="3.20.20.70">
    <property type="entry name" value="Aldolase class I"/>
    <property type="match status" value="1"/>
</dbReference>
<dbReference type="InterPro" id="IPR002220">
    <property type="entry name" value="DapA-like"/>
</dbReference>
<evidence type="ECO:0000256" key="2">
    <source>
        <dbReference type="ARBA" id="ARBA00005120"/>
    </source>
</evidence>
<evidence type="ECO:0000256" key="9">
    <source>
        <dbReference type="ARBA" id="ARBA00023239"/>
    </source>
</evidence>
<keyword evidence="8 12" id="KW-0457">Lysine biosynthesis</keyword>
<dbReference type="PIRSF" id="PIRSF001365">
    <property type="entry name" value="DHDPS"/>
    <property type="match status" value="1"/>
</dbReference>
<dbReference type="SUPFAM" id="SSF51569">
    <property type="entry name" value="Aldolase"/>
    <property type="match status" value="1"/>
</dbReference>
<evidence type="ECO:0000256" key="10">
    <source>
        <dbReference type="ARBA" id="ARBA00023270"/>
    </source>
</evidence>
<dbReference type="EMBL" id="JQZW01000008">
    <property type="protein sequence ID" value="KGN98103.1"/>
    <property type="molecule type" value="Genomic_DNA"/>
</dbReference>
<dbReference type="SMART" id="SM01130">
    <property type="entry name" value="DHDPS"/>
    <property type="match status" value="1"/>
</dbReference>
<feature type="binding site" evidence="12 15">
    <location>
        <position position="54"/>
    </location>
    <ligand>
        <name>pyruvate</name>
        <dbReference type="ChEBI" id="CHEBI:15361"/>
    </ligand>
</feature>
<dbReference type="GO" id="GO:0005829">
    <property type="term" value="C:cytosol"/>
    <property type="evidence" value="ECO:0007669"/>
    <property type="project" value="TreeGrafter"/>
</dbReference>
<dbReference type="Pfam" id="PF00701">
    <property type="entry name" value="DHDPS"/>
    <property type="match status" value="1"/>
</dbReference>
<comment type="function">
    <text evidence="1 12">Catalyzes the condensation of (S)-aspartate-beta-semialdehyde [(S)-ASA] and pyruvate to 4-hydroxy-tetrahydrodipicolinate (HTPA).</text>
</comment>
<evidence type="ECO:0000256" key="8">
    <source>
        <dbReference type="ARBA" id="ARBA00023154"/>
    </source>
</evidence>
<keyword evidence="10 12" id="KW-0704">Schiff base</keyword>
<evidence type="ECO:0000256" key="4">
    <source>
        <dbReference type="ARBA" id="ARBA00012086"/>
    </source>
</evidence>
<dbReference type="InterPro" id="IPR013785">
    <property type="entry name" value="Aldolase_TIM"/>
</dbReference>
<name>A0A0A2G489_9PORP</name>
<comment type="pathway">
    <text evidence="2 12">Amino-acid biosynthesis; L-lysine biosynthesis via DAP pathway; (S)-tetrahydrodipicolinate from L-aspartate: step 3/4.</text>
</comment>
<accession>A0A0A2G489</accession>
<keyword evidence="7 12" id="KW-0220">Diaminopimelate biosynthesis</keyword>
<evidence type="ECO:0000256" key="3">
    <source>
        <dbReference type="ARBA" id="ARBA00007592"/>
    </source>
</evidence>
<dbReference type="STRING" id="266762.HQ36_04100"/>
<protein>
    <recommendedName>
        <fullName evidence="4 12">4-hydroxy-tetrahydrodipicolinate synthase</fullName>
        <shortName evidence="12">HTPA synthase</shortName>
        <ecNumber evidence="4 12">4.3.3.7</ecNumber>
    </recommendedName>
</protein>
<dbReference type="UniPathway" id="UPA00034">
    <property type="reaction ID" value="UER00017"/>
</dbReference>